<dbReference type="AlphaFoldDB" id="A0A0F9ZE53"/>
<proteinExistence type="predicted"/>
<protein>
    <submittedName>
        <fullName evidence="2">Uncharacterized protein</fullName>
    </submittedName>
</protein>
<dbReference type="EMBL" id="JOKZ01000398">
    <property type="protein sequence ID" value="KKO98661.1"/>
    <property type="molecule type" value="Genomic_DNA"/>
</dbReference>
<keyword evidence="1" id="KW-0732">Signal</keyword>
<evidence type="ECO:0000256" key="1">
    <source>
        <dbReference type="SAM" id="SignalP"/>
    </source>
</evidence>
<feature type="signal peptide" evidence="1">
    <location>
        <begin position="1"/>
        <end position="23"/>
    </location>
</feature>
<dbReference type="Proteomes" id="UP000034112">
    <property type="component" value="Unassembled WGS sequence"/>
</dbReference>
<accession>A0A0F9ZE53</accession>
<evidence type="ECO:0000313" key="2">
    <source>
        <dbReference type="EMBL" id="KKO98661.1"/>
    </source>
</evidence>
<dbReference type="OrthoDB" id="4875721at2759"/>
<sequence>MKTTTFFSATVAALSVLIAPAVADSHADFVLFRGQGCTGSTLTLDEFLGDNAVSSPLGEGFSSARLQNPDGGHAFGVCGQGFSCGGAHVILDTINCFELEQSNGNLIHIDKTCVDAGCFS</sequence>
<organism evidence="2 3">
    <name type="scientific">Trichoderma harzianum</name>
    <name type="common">Hypocrea lixii</name>
    <dbReference type="NCBI Taxonomy" id="5544"/>
    <lineage>
        <taxon>Eukaryota</taxon>
        <taxon>Fungi</taxon>
        <taxon>Dikarya</taxon>
        <taxon>Ascomycota</taxon>
        <taxon>Pezizomycotina</taxon>
        <taxon>Sordariomycetes</taxon>
        <taxon>Hypocreomycetidae</taxon>
        <taxon>Hypocreales</taxon>
        <taxon>Hypocreaceae</taxon>
        <taxon>Trichoderma</taxon>
    </lineage>
</organism>
<comment type="caution">
    <text evidence="2">The sequence shown here is derived from an EMBL/GenBank/DDBJ whole genome shotgun (WGS) entry which is preliminary data.</text>
</comment>
<gene>
    <name evidence="2" type="ORF">THAR02_09246</name>
</gene>
<evidence type="ECO:0000313" key="3">
    <source>
        <dbReference type="Proteomes" id="UP000034112"/>
    </source>
</evidence>
<name>A0A0F9ZE53_TRIHA</name>
<reference evidence="3" key="1">
    <citation type="journal article" date="2015" name="Genome Announc.">
        <title>Draft whole-genome sequence of the biocontrol agent Trichoderma harzianum T6776.</title>
        <authorList>
            <person name="Baroncelli R."/>
            <person name="Piaggeschi G."/>
            <person name="Fiorini L."/>
            <person name="Bertolini E."/>
            <person name="Zapparata A."/>
            <person name="Pe M.E."/>
            <person name="Sarrocco S."/>
            <person name="Vannacci G."/>
        </authorList>
    </citation>
    <scope>NUCLEOTIDE SEQUENCE [LARGE SCALE GENOMIC DNA]</scope>
    <source>
        <strain evidence="3">T6776</strain>
    </source>
</reference>
<dbReference type="OMA" id="CFELEQS"/>
<feature type="chain" id="PRO_5002530834" evidence="1">
    <location>
        <begin position="24"/>
        <end position="120"/>
    </location>
</feature>